<dbReference type="PANTHER" id="PTHR11203:SF37">
    <property type="entry name" value="INTEGRATOR COMPLEX SUBUNIT 11"/>
    <property type="match status" value="1"/>
</dbReference>
<evidence type="ECO:0000313" key="4">
    <source>
        <dbReference type="EMBL" id="MXY93726.1"/>
    </source>
</evidence>
<dbReference type="InterPro" id="IPR001279">
    <property type="entry name" value="Metallo-B-lactamas"/>
</dbReference>
<sequence length="457" mass="51551">MTGSMHLLEVNGHRILLDCGLYQGRRSDTYERNLNFPWEPQSIDCVVLSHAHIDHTGKLPNLVKQGFGGIVWCTAATRNLSAYMLMDSGFIQEKDVEYLNRKRSRRGEPPVEPVYTREDARETLPLFVSVGEGRPVLIADGVTLTFRNAGHILGSAFVELEIEEFSKGRSRRLVFSGDLGREEIALLRSPAVAKDADLVIMESTYGGRLHGQYEKALRRLREVVCETARRRGKVIIPSFAVGRTQEIVYALNQLDASGDIPEIPVFVDSPLAVNATDVFRMHPESWDTNVQTFLEDGRRRSPFDYPRIEYVREVRRSKQLNHLAEPAIIISASGMAESGRILHHLKNNITHPENTVLFVSFQAQHTLGRRILEGNEKVRIFGEEYEVRSEVARINGYSAHADHAELLQWASHFDQDRLQKVFLVHGEPEGAGALAKGLREQGQCDVVVPTLHQSFEL</sequence>
<dbReference type="SMART" id="SM01027">
    <property type="entry name" value="Beta-Casp"/>
    <property type="match status" value="1"/>
</dbReference>
<dbReference type="SUPFAM" id="SSF56281">
    <property type="entry name" value="Metallo-hydrolase/oxidoreductase"/>
    <property type="match status" value="1"/>
</dbReference>
<dbReference type="Gene3D" id="3.60.15.10">
    <property type="entry name" value="Ribonuclease Z/Hydroxyacylglutathione hydrolase-like"/>
    <property type="match status" value="1"/>
</dbReference>
<dbReference type="GO" id="GO:0004521">
    <property type="term" value="F:RNA endonuclease activity"/>
    <property type="evidence" value="ECO:0007669"/>
    <property type="project" value="TreeGrafter"/>
</dbReference>
<feature type="domain" description="Beta-Casp" evidence="3">
    <location>
        <begin position="244"/>
        <end position="371"/>
    </location>
</feature>
<dbReference type="InterPro" id="IPR050698">
    <property type="entry name" value="MBL"/>
</dbReference>
<dbReference type="PANTHER" id="PTHR11203">
    <property type="entry name" value="CLEAVAGE AND POLYADENYLATION SPECIFICITY FACTOR FAMILY MEMBER"/>
    <property type="match status" value="1"/>
</dbReference>
<dbReference type="Pfam" id="PF10996">
    <property type="entry name" value="Beta-Casp"/>
    <property type="match status" value="1"/>
</dbReference>
<dbReference type="CDD" id="cd16295">
    <property type="entry name" value="TTHA0252-CPSF-like_MBL-fold"/>
    <property type="match status" value="1"/>
</dbReference>
<dbReference type="SMART" id="SM00849">
    <property type="entry name" value="Lactamase_B"/>
    <property type="match status" value="1"/>
</dbReference>
<accession>A0A6B0YRK9</accession>
<dbReference type="InterPro" id="IPR011108">
    <property type="entry name" value="RMMBL"/>
</dbReference>
<dbReference type="Gene3D" id="3.40.50.10890">
    <property type="match status" value="1"/>
</dbReference>
<dbReference type="GO" id="GO:0016787">
    <property type="term" value="F:hydrolase activity"/>
    <property type="evidence" value="ECO:0007669"/>
    <property type="project" value="UniProtKB-KW"/>
</dbReference>
<reference evidence="4" key="1">
    <citation type="submission" date="2019-09" db="EMBL/GenBank/DDBJ databases">
        <title>Characterisation of the sponge microbiome using genome-centric metagenomics.</title>
        <authorList>
            <person name="Engelberts J.P."/>
            <person name="Robbins S.J."/>
            <person name="De Goeij J.M."/>
            <person name="Aranda M."/>
            <person name="Bell S.C."/>
            <person name="Webster N.S."/>
        </authorList>
    </citation>
    <scope>NUCLEOTIDE SEQUENCE</scope>
    <source>
        <strain evidence="4">SB0664_bin_27</strain>
    </source>
</reference>
<comment type="caution">
    <text evidence="4">The sequence shown here is derived from an EMBL/GenBank/DDBJ whole genome shotgun (WGS) entry which is preliminary data.</text>
</comment>
<gene>
    <name evidence="4" type="ORF">F4Y42_09780</name>
</gene>
<name>A0A6B0YRK9_9CHLR</name>
<dbReference type="InterPro" id="IPR022712">
    <property type="entry name" value="Beta_Casp"/>
</dbReference>
<dbReference type="Pfam" id="PF00753">
    <property type="entry name" value="Lactamase_B"/>
    <property type="match status" value="1"/>
</dbReference>
<dbReference type="EMBL" id="VXRG01000082">
    <property type="protein sequence ID" value="MXY93726.1"/>
    <property type="molecule type" value="Genomic_DNA"/>
</dbReference>
<protein>
    <submittedName>
        <fullName evidence="4">MBL fold metallo-hydrolase</fullName>
    </submittedName>
</protein>
<dbReference type="AlphaFoldDB" id="A0A6B0YRK9"/>
<evidence type="ECO:0000259" key="3">
    <source>
        <dbReference type="SMART" id="SM01027"/>
    </source>
</evidence>
<proteinExistence type="predicted"/>
<dbReference type="Pfam" id="PF07521">
    <property type="entry name" value="RMMBL"/>
    <property type="match status" value="1"/>
</dbReference>
<keyword evidence="1 4" id="KW-0378">Hydrolase</keyword>
<feature type="domain" description="Metallo-beta-lactamase" evidence="2">
    <location>
        <begin position="2"/>
        <end position="239"/>
    </location>
</feature>
<evidence type="ECO:0000259" key="2">
    <source>
        <dbReference type="SMART" id="SM00849"/>
    </source>
</evidence>
<evidence type="ECO:0000256" key="1">
    <source>
        <dbReference type="ARBA" id="ARBA00022801"/>
    </source>
</evidence>
<dbReference type="InterPro" id="IPR036866">
    <property type="entry name" value="RibonucZ/Hydroxyglut_hydro"/>
</dbReference>
<organism evidence="4">
    <name type="scientific">Caldilineaceae bacterium SB0664_bin_27</name>
    <dbReference type="NCBI Taxonomy" id="2605260"/>
    <lineage>
        <taxon>Bacteria</taxon>
        <taxon>Bacillati</taxon>
        <taxon>Chloroflexota</taxon>
        <taxon>Caldilineae</taxon>
        <taxon>Caldilineales</taxon>
        <taxon>Caldilineaceae</taxon>
    </lineage>
</organism>